<evidence type="ECO:0000313" key="2">
    <source>
        <dbReference type="EMBL" id="AHK22289.1"/>
    </source>
</evidence>
<name>W8GES1_9MOLU</name>
<dbReference type="RefSeq" id="WP_025208591.1">
    <property type="nucleotide sequence ID" value="NZ_CP006932.1"/>
</dbReference>
<evidence type="ECO:0000259" key="1">
    <source>
        <dbReference type="Pfam" id="PF04296"/>
    </source>
</evidence>
<organism evidence="2 3">
    <name type="scientific">Candidatus Hepatoplasma crinochetorum Av</name>
    <dbReference type="NCBI Taxonomy" id="1427984"/>
    <lineage>
        <taxon>Bacteria</taxon>
        <taxon>Bacillati</taxon>
        <taxon>Mycoplasmatota</taxon>
        <taxon>Mollicutes</taxon>
        <taxon>Candidatus Hepatoplasmataceae</taxon>
        <taxon>Candidatus Hepatoplasma</taxon>
    </lineage>
</organism>
<feature type="domain" description="YlxR" evidence="1">
    <location>
        <begin position="6"/>
        <end position="47"/>
    </location>
</feature>
<dbReference type="AlphaFoldDB" id="W8GES1"/>
<proteinExistence type="predicted"/>
<dbReference type="InterPro" id="IPR035931">
    <property type="entry name" value="YlxR-like_sf"/>
</dbReference>
<reference evidence="2 3" key="1">
    <citation type="journal article" date="2014" name="Genome Biol. Evol.">
        <title>Phylogenomics of "Candidatus Hepatoplasma crinochetorum," a Lineage of Mollicutes Associated with Noninsect Arthropods.</title>
        <authorList>
            <person name="Leclercq S."/>
            <person name="Dittmer J."/>
            <person name="Bouchon D."/>
            <person name="Cordaux R."/>
        </authorList>
    </citation>
    <scope>NUCLEOTIDE SEQUENCE [LARGE SCALE GENOMIC DNA]</scope>
    <source>
        <strain evidence="2 3">Av</strain>
    </source>
</reference>
<protein>
    <recommendedName>
        <fullName evidence="1">YlxR domain-containing protein</fullName>
    </recommendedName>
</protein>
<gene>
    <name evidence="2" type="ORF">X271_00181</name>
</gene>
<dbReference type="Pfam" id="PF04296">
    <property type="entry name" value="YlxR"/>
    <property type="match status" value="1"/>
</dbReference>
<evidence type="ECO:0000313" key="3">
    <source>
        <dbReference type="Proteomes" id="UP000019450"/>
    </source>
</evidence>
<dbReference type="SUPFAM" id="SSF64376">
    <property type="entry name" value="YlxR-like"/>
    <property type="match status" value="1"/>
</dbReference>
<dbReference type="Gene3D" id="3.30.1230.10">
    <property type="entry name" value="YlxR-like"/>
    <property type="match status" value="1"/>
</dbReference>
<dbReference type="KEGG" id="hcr:X271_00181"/>
<sequence>MKNIIRTDILTGKKYQKKELIRIAILKNKETILDNNSSGRGLYFNPKNLNDNKRWNILKFKVEKMGGDFLQISDKLSSFYYQGGNFNDKQQK</sequence>
<dbReference type="HOGENOM" id="CLU_2407800_0_0_14"/>
<dbReference type="STRING" id="1427984.X271_00181"/>
<keyword evidence="3" id="KW-1185">Reference proteome</keyword>
<dbReference type="EMBL" id="CP006932">
    <property type="protein sequence ID" value="AHK22289.1"/>
    <property type="molecule type" value="Genomic_DNA"/>
</dbReference>
<accession>W8GES1</accession>
<dbReference type="InterPro" id="IPR007393">
    <property type="entry name" value="YlxR_dom"/>
</dbReference>
<dbReference type="Proteomes" id="UP000019450">
    <property type="component" value="Chromosome"/>
</dbReference>